<dbReference type="Gene3D" id="2.60.40.10">
    <property type="entry name" value="Immunoglobulins"/>
    <property type="match status" value="5"/>
</dbReference>
<dbReference type="PROSITE" id="PS51257">
    <property type="entry name" value="PROKAR_LIPOPROTEIN"/>
    <property type="match status" value="1"/>
</dbReference>
<feature type="chain" id="PRO_5045826225" description="Fibronectin type III domain-containing protein" evidence="1">
    <location>
        <begin position="22"/>
        <end position="706"/>
    </location>
</feature>
<feature type="signal peptide" evidence="1">
    <location>
        <begin position="1"/>
        <end position="21"/>
    </location>
</feature>
<proteinExistence type="predicted"/>
<sequence>MNHLGKILLAIFAFGSCGAYAQINPDTLKVQPSVEKDTVIAFQSEVFAIAKYTGNSIILRWSPDQAGGWHVGNQLGYMIERTEIKSDSTYNPEKFEAIVNQPVKPWPLEEWKKIAGEGKDKYAAIAAQSLYGEGYNTGGLLDKADEFKNRYSFALLSADFSPETAEALGLRFEDVNIEKNKVYIYRIFLAEESKNYKIDTAYQVVNTSKVFEMPEVAPSKILEEELKVSFYWDRAIYDQYYSAYYIERSSDGENFQRLNEQPYVNALSEEFAESHTSIVYSDSLEQNYKVYYYRILGLSPFGEISKPSQPFKAMGRDRTPPSVPYNIESTPVSSSRVKIKWQKDKEEKDLLGYVVSRSQDFKGTFVPLFDKPLKPGTREFIDKTAVEMGTNYYMVSALDTAGNISNSLISFAPMIDSIPPAAPTGLQGKIDSTGLVTLTWKLGAEKNIKGYNLYFSNAKDHVFTTVNNHPIQDTVYTDTVQVKTLTEEIFYCLIAVDVNFNRSVSSDTLRLKRPDFIPPTSPVFTDFKVDRGGIEIYWGNSSSKDAEEYLLLRSTGDQAFSEIQRFKAIDEVVQYKDLDVESGVIYSYSLITIDNDGLQSTPAYPLKIKMRQKEKAASLSDIAVSKNDQEGSVDLSWNYMNNSIHAFVLYRAVDGRNFKSYKTFSPETKSFSDYFVKEGSRYEYTLKVQLKSGQITDFGEVVAVQF</sequence>
<dbReference type="CDD" id="cd00063">
    <property type="entry name" value="FN3"/>
    <property type="match status" value="1"/>
</dbReference>
<organism evidence="2 3">
    <name type="scientific">Marivirga lumbricoides</name>
    <dbReference type="NCBI Taxonomy" id="1046115"/>
    <lineage>
        <taxon>Bacteria</taxon>
        <taxon>Pseudomonadati</taxon>
        <taxon>Bacteroidota</taxon>
        <taxon>Cytophagia</taxon>
        <taxon>Cytophagales</taxon>
        <taxon>Marivirgaceae</taxon>
        <taxon>Marivirga</taxon>
    </lineage>
</organism>
<dbReference type="InterPro" id="IPR003961">
    <property type="entry name" value="FN3_dom"/>
</dbReference>
<dbReference type="InterPro" id="IPR013783">
    <property type="entry name" value="Ig-like_fold"/>
</dbReference>
<evidence type="ECO:0000313" key="2">
    <source>
        <dbReference type="EMBL" id="GGC38163.1"/>
    </source>
</evidence>
<reference evidence="3" key="1">
    <citation type="journal article" date="2019" name="Int. J. Syst. Evol. Microbiol.">
        <title>The Global Catalogue of Microorganisms (GCM) 10K type strain sequencing project: providing services to taxonomists for standard genome sequencing and annotation.</title>
        <authorList>
            <consortium name="The Broad Institute Genomics Platform"/>
            <consortium name="The Broad Institute Genome Sequencing Center for Infectious Disease"/>
            <person name="Wu L."/>
            <person name="Ma J."/>
        </authorList>
    </citation>
    <scope>NUCLEOTIDE SEQUENCE [LARGE SCALE GENOMIC DNA]</scope>
    <source>
        <strain evidence="3">CGMCC 1.10832</strain>
    </source>
</reference>
<dbReference type="SUPFAM" id="SSF49265">
    <property type="entry name" value="Fibronectin type III"/>
    <property type="match status" value="2"/>
</dbReference>
<dbReference type="Proteomes" id="UP000636010">
    <property type="component" value="Unassembled WGS sequence"/>
</dbReference>
<comment type="caution">
    <text evidence="2">The sequence shown here is derived from an EMBL/GenBank/DDBJ whole genome shotgun (WGS) entry which is preliminary data.</text>
</comment>
<gene>
    <name evidence="2" type="ORF">GCM10011506_24450</name>
</gene>
<evidence type="ECO:0000313" key="3">
    <source>
        <dbReference type="Proteomes" id="UP000636010"/>
    </source>
</evidence>
<dbReference type="EMBL" id="BMEC01000007">
    <property type="protein sequence ID" value="GGC38163.1"/>
    <property type="molecule type" value="Genomic_DNA"/>
</dbReference>
<evidence type="ECO:0000256" key="1">
    <source>
        <dbReference type="SAM" id="SignalP"/>
    </source>
</evidence>
<keyword evidence="1" id="KW-0732">Signal</keyword>
<protein>
    <recommendedName>
        <fullName evidence="4">Fibronectin type III domain-containing protein</fullName>
    </recommendedName>
</protein>
<name>A0ABQ1MFJ0_9BACT</name>
<evidence type="ECO:0008006" key="4">
    <source>
        <dbReference type="Google" id="ProtNLM"/>
    </source>
</evidence>
<accession>A0ABQ1MFJ0</accession>
<dbReference type="InterPro" id="IPR036116">
    <property type="entry name" value="FN3_sf"/>
</dbReference>
<keyword evidence="3" id="KW-1185">Reference proteome</keyword>